<protein>
    <submittedName>
        <fullName evidence="1">(rape) hypothetical protein</fullName>
    </submittedName>
    <submittedName>
        <fullName evidence="2">BnaC06g43920D protein</fullName>
    </submittedName>
</protein>
<dbReference type="EMBL" id="HG994370">
    <property type="protein sequence ID" value="CAF2064602.1"/>
    <property type="molecule type" value="Genomic_DNA"/>
</dbReference>
<evidence type="ECO:0000313" key="3">
    <source>
        <dbReference type="Proteomes" id="UP000028999"/>
    </source>
</evidence>
<dbReference type="PaxDb" id="3708-A0A078JC26"/>
<accession>A0A078JC26</accession>
<sequence length="284" mass="32150">MFNHIIAAKRNMELRKQEYSLTKKCSSHQMMDHKSLRSSSCTDEAIMISDDEVKETLELNKNKKQRVGYWWDESDAFNGLNSVVKGLPKSKDAALVVGSSSLLKSKAKSYERALALIQRGNFFDFPDDESHNGGNNKTNQDPLLGSYNNKHNMSHVDDCFTFCSINDLIKDTKNGNERYLSSNHDDNNVTDLNQDEVLYESSGCSNQHVSLDEFIALSKDKILGESSVSNNNGYRHVTLEELGVSVEDLMCTPWEVFDPTWEIRSETMDPWLGGYVKDMFSSAD</sequence>
<name>A0A078JC26_BRANA</name>
<gene>
    <name evidence="2" type="primary">BnaC06g43920D</name>
    <name evidence="1" type="ORF">DARMORV10_C06P47650.1</name>
    <name evidence="2" type="ORF">GSBRNA2T00045363001</name>
</gene>
<evidence type="ECO:0000313" key="2">
    <source>
        <dbReference type="EMBL" id="CDY65193.1"/>
    </source>
</evidence>
<proteinExistence type="predicted"/>
<evidence type="ECO:0000313" key="1">
    <source>
        <dbReference type="EMBL" id="CAF2064602.1"/>
    </source>
</evidence>
<dbReference type="AlphaFoldDB" id="A0A078JC26"/>
<dbReference type="STRING" id="3708.A0A078JC26"/>
<dbReference type="Proteomes" id="UP001295469">
    <property type="component" value="Chromosome C06"/>
</dbReference>
<dbReference type="Gramene" id="CDY65193">
    <property type="protein sequence ID" value="CDY65193"/>
    <property type="gene ID" value="GSBRNA2T00045363001"/>
</dbReference>
<dbReference type="Proteomes" id="UP000028999">
    <property type="component" value="Unassembled WGS sequence"/>
</dbReference>
<dbReference type="EMBL" id="LK034687">
    <property type="protein sequence ID" value="CDY65193.1"/>
    <property type="molecule type" value="Genomic_DNA"/>
</dbReference>
<reference evidence="2" key="2">
    <citation type="submission" date="2014-06" db="EMBL/GenBank/DDBJ databases">
        <authorList>
            <person name="Genoscope - CEA"/>
        </authorList>
    </citation>
    <scope>NUCLEOTIDE SEQUENCE</scope>
</reference>
<reference evidence="1" key="3">
    <citation type="submission" date="2021-01" db="EMBL/GenBank/DDBJ databases">
        <authorList>
            <consortium name="Genoscope - CEA"/>
            <person name="William W."/>
        </authorList>
    </citation>
    <scope>NUCLEOTIDE SEQUENCE</scope>
</reference>
<reference evidence="2 3" key="1">
    <citation type="journal article" date="2014" name="Science">
        <title>Plant genetics. Early allopolyploid evolution in the post-Neolithic Brassica napus oilseed genome.</title>
        <authorList>
            <person name="Chalhoub B."/>
            <person name="Denoeud F."/>
            <person name="Liu S."/>
            <person name="Parkin I.A."/>
            <person name="Tang H."/>
            <person name="Wang X."/>
            <person name="Chiquet J."/>
            <person name="Belcram H."/>
            <person name="Tong C."/>
            <person name="Samans B."/>
            <person name="Correa M."/>
            <person name="Da Silva C."/>
            <person name="Just J."/>
            <person name="Falentin C."/>
            <person name="Koh C.S."/>
            <person name="Le Clainche I."/>
            <person name="Bernard M."/>
            <person name="Bento P."/>
            <person name="Noel B."/>
            <person name="Labadie K."/>
            <person name="Alberti A."/>
            <person name="Charles M."/>
            <person name="Arnaud D."/>
            <person name="Guo H."/>
            <person name="Daviaud C."/>
            <person name="Alamery S."/>
            <person name="Jabbari K."/>
            <person name="Zhao M."/>
            <person name="Edger P.P."/>
            <person name="Chelaifa H."/>
            <person name="Tack D."/>
            <person name="Lassalle G."/>
            <person name="Mestiri I."/>
            <person name="Schnel N."/>
            <person name="Le Paslier M.C."/>
            <person name="Fan G."/>
            <person name="Renault V."/>
            <person name="Bayer P.E."/>
            <person name="Golicz A.A."/>
            <person name="Manoli S."/>
            <person name="Lee T.H."/>
            <person name="Thi V.H."/>
            <person name="Chalabi S."/>
            <person name="Hu Q."/>
            <person name="Fan C."/>
            <person name="Tollenaere R."/>
            <person name="Lu Y."/>
            <person name="Battail C."/>
            <person name="Shen J."/>
            <person name="Sidebottom C.H."/>
            <person name="Wang X."/>
            <person name="Canaguier A."/>
            <person name="Chauveau A."/>
            <person name="Berard A."/>
            <person name="Deniot G."/>
            <person name="Guan M."/>
            <person name="Liu Z."/>
            <person name="Sun F."/>
            <person name="Lim Y.P."/>
            <person name="Lyons E."/>
            <person name="Town C.D."/>
            <person name="Bancroft I."/>
            <person name="Wang X."/>
            <person name="Meng J."/>
            <person name="Ma J."/>
            <person name="Pires J.C."/>
            <person name="King G.J."/>
            <person name="Brunel D."/>
            <person name="Delourme R."/>
            <person name="Renard M."/>
            <person name="Aury J.M."/>
            <person name="Adams K.L."/>
            <person name="Batley J."/>
            <person name="Snowdon R.J."/>
            <person name="Tost J."/>
            <person name="Edwards D."/>
            <person name="Zhou Y."/>
            <person name="Hua W."/>
            <person name="Sharpe A.G."/>
            <person name="Paterson A.H."/>
            <person name="Guan C."/>
            <person name="Wincker P."/>
        </authorList>
    </citation>
    <scope>NUCLEOTIDE SEQUENCE [LARGE SCALE GENOMIC DNA]</scope>
    <source>
        <strain evidence="3">cv. Darmor-bzh</strain>
    </source>
</reference>
<organism evidence="2 3">
    <name type="scientific">Brassica napus</name>
    <name type="common">Rape</name>
    <dbReference type="NCBI Taxonomy" id="3708"/>
    <lineage>
        <taxon>Eukaryota</taxon>
        <taxon>Viridiplantae</taxon>
        <taxon>Streptophyta</taxon>
        <taxon>Embryophyta</taxon>
        <taxon>Tracheophyta</taxon>
        <taxon>Spermatophyta</taxon>
        <taxon>Magnoliopsida</taxon>
        <taxon>eudicotyledons</taxon>
        <taxon>Gunneridae</taxon>
        <taxon>Pentapetalae</taxon>
        <taxon>rosids</taxon>
        <taxon>malvids</taxon>
        <taxon>Brassicales</taxon>
        <taxon>Brassicaceae</taxon>
        <taxon>Brassiceae</taxon>
        <taxon>Brassica</taxon>
    </lineage>
</organism>
<keyword evidence="3" id="KW-1185">Reference proteome</keyword>